<name>A0ABM8Q0V5_9BACT</name>
<keyword evidence="3" id="KW-1185">Reference proteome</keyword>
<comment type="caution">
    <text evidence="2">The sequence shown here is derived from an EMBL/GenBank/DDBJ whole genome shotgun (WGS) entry which is preliminary data.</text>
</comment>
<evidence type="ECO:0000256" key="1">
    <source>
        <dbReference type="SAM" id="SignalP"/>
    </source>
</evidence>
<reference evidence="2 3" key="1">
    <citation type="submission" date="2020-11" db="EMBL/GenBank/DDBJ databases">
        <authorList>
            <person name="Peeters C."/>
        </authorList>
    </citation>
    <scope>NUCLEOTIDE SEQUENCE [LARGE SCALE GENOMIC DNA]</scope>
    <source>
        <strain evidence="2 3">LMG 8286</strain>
    </source>
</reference>
<gene>
    <name evidence="2" type="ORF">LMG8286_00257</name>
</gene>
<organism evidence="2 3">
    <name type="scientific">Campylobacter suis</name>
    <dbReference type="NCBI Taxonomy" id="2790657"/>
    <lineage>
        <taxon>Bacteria</taxon>
        <taxon>Pseudomonadati</taxon>
        <taxon>Campylobacterota</taxon>
        <taxon>Epsilonproteobacteria</taxon>
        <taxon>Campylobacterales</taxon>
        <taxon>Campylobacteraceae</taxon>
        <taxon>Campylobacter</taxon>
    </lineage>
</organism>
<accession>A0ABM8Q0V5</accession>
<keyword evidence="1" id="KW-0732">Signal</keyword>
<protein>
    <submittedName>
        <fullName evidence="2">Uncharacterized protein</fullName>
    </submittedName>
</protein>
<proteinExistence type="predicted"/>
<dbReference type="EMBL" id="CAJHOE010000001">
    <property type="protein sequence ID" value="CAD7286424.1"/>
    <property type="molecule type" value="Genomic_DNA"/>
</dbReference>
<dbReference type="RefSeq" id="WP_230056059.1">
    <property type="nucleotide sequence ID" value="NZ_CAJHOE010000001.1"/>
</dbReference>
<feature type="chain" id="PRO_5046141592" evidence="1">
    <location>
        <begin position="19"/>
        <end position="55"/>
    </location>
</feature>
<dbReference type="Proteomes" id="UP000789359">
    <property type="component" value="Unassembled WGS sequence"/>
</dbReference>
<sequence length="55" mass="6218">MRVLFVILVFLVALFANNTEKQKIDMHGGKSYSYGSFSQKMDGNFSIAKDINKSK</sequence>
<feature type="signal peptide" evidence="1">
    <location>
        <begin position="1"/>
        <end position="18"/>
    </location>
</feature>
<evidence type="ECO:0000313" key="2">
    <source>
        <dbReference type="EMBL" id="CAD7286424.1"/>
    </source>
</evidence>
<evidence type="ECO:0000313" key="3">
    <source>
        <dbReference type="Proteomes" id="UP000789359"/>
    </source>
</evidence>